<dbReference type="InterPro" id="IPR046341">
    <property type="entry name" value="SET_dom_sf"/>
</dbReference>
<name>A0A444J4J2_9BACT</name>
<proteinExistence type="predicted"/>
<accession>A0A444J4J2</accession>
<evidence type="ECO:0000259" key="1">
    <source>
        <dbReference type="PROSITE" id="PS50280"/>
    </source>
</evidence>
<organism evidence="2 3">
    <name type="scientific">Candidatus Electrothrix communis</name>
    <dbReference type="NCBI Taxonomy" id="1859133"/>
    <lineage>
        <taxon>Bacteria</taxon>
        <taxon>Pseudomonadati</taxon>
        <taxon>Thermodesulfobacteriota</taxon>
        <taxon>Desulfobulbia</taxon>
        <taxon>Desulfobulbales</taxon>
        <taxon>Desulfobulbaceae</taxon>
        <taxon>Candidatus Electrothrix</taxon>
    </lineage>
</organism>
<dbReference type="Pfam" id="PF00856">
    <property type="entry name" value="SET"/>
    <property type="match status" value="1"/>
</dbReference>
<dbReference type="Proteomes" id="UP000288086">
    <property type="component" value="Unassembled WGS sequence"/>
</dbReference>
<dbReference type="EMBL" id="MTKP01000185">
    <property type="protein sequence ID" value="RWX48002.1"/>
    <property type="molecule type" value="Genomic_DNA"/>
</dbReference>
<gene>
    <name evidence="2" type="ORF">VT98_11852</name>
</gene>
<dbReference type="AlphaFoldDB" id="A0A444J4J2"/>
<dbReference type="InterPro" id="IPR001214">
    <property type="entry name" value="SET_dom"/>
</dbReference>
<comment type="caution">
    <text evidence="2">The sequence shown here is derived from an EMBL/GenBank/DDBJ whole genome shotgun (WGS) entry which is preliminary data.</text>
</comment>
<dbReference type="SMART" id="SM00317">
    <property type="entry name" value="SET"/>
    <property type="match status" value="1"/>
</dbReference>
<keyword evidence="3" id="KW-1185">Reference proteome</keyword>
<dbReference type="SUPFAM" id="SSF82199">
    <property type="entry name" value="SET domain"/>
    <property type="match status" value="1"/>
</dbReference>
<reference evidence="2 3" key="1">
    <citation type="submission" date="2017-01" db="EMBL/GenBank/DDBJ databases">
        <title>The cable genome- insights into the physiology and evolution of filamentous bacteria capable of sulfide oxidation via long distance electron transfer.</title>
        <authorList>
            <person name="Schreiber L."/>
            <person name="Bjerg J.T."/>
            <person name="Boggild A."/>
            <person name="Van De Vossenberg J."/>
            <person name="Meysman F."/>
            <person name="Nielsen L.P."/>
            <person name="Schramm A."/>
            <person name="Kjeldsen K.U."/>
        </authorList>
    </citation>
    <scope>NUCLEOTIDE SEQUENCE [LARGE SCALE GENOMIC DNA]</scope>
    <source>
        <strain evidence="2">A1</strain>
    </source>
</reference>
<evidence type="ECO:0000313" key="2">
    <source>
        <dbReference type="EMBL" id="RWX48002.1"/>
    </source>
</evidence>
<evidence type="ECO:0000313" key="3">
    <source>
        <dbReference type="Proteomes" id="UP000288086"/>
    </source>
</evidence>
<feature type="domain" description="SET" evidence="1">
    <location>
        <begin position="4"/>
        <end position="113"/>
    </location>
</feature>
<dbReference type="PROSITE" id="PS50280">
    <property type="entry name" value="SET"/>
    <property type="match status" value="1"/>
</dbReference>
<protein>
    <recommendedName>
        <fullName evidence="1">SET domain-containing protein</fullName>
    </recommendedName>
</protein>
<dbReference type="Gene3D" id="2.170.270.10">
    <property type="entry name" value="SET domain"/>
    <property type="match status" value="1"/>
</dbReference>
<sequence>MLLVKTYLDKSLIHGVGVFAGEFIAKGSLVWKFDPLIDIIMPPEQLNELPESAKDFIVSHAVPYPFGADNYCMSLDNAQYMNHSSEHNLQPDNEGDRALVDIPEGTELTVDYFLEDHRTTADDIS</sequence>